<evidence type="ECO:0000256" key="6">
    <source>
        <dbReference type="ARBA" id="ARBA00022974"/>
    </source>
</evidence>
<evidence type="ECO:0000256" key="5">
    <source>
        <dbReference type="ARBA" id="ARBA00022729"/>
    </source>
</evidence>
<dbReference type="GO" id="GO:0009966">
    <property type="term" value="P:regulation of signal transduction"/>
    <property type="evidence" value="ECO:0007669"/>
    <property type="project" value="InterPro"/>
</dbReference>
<evidence type="ECO:0000256" key="7">
    <source>
        <dbReference type="ARBA" id="ARBA00023136"/>
    </source>
</evidence>
<comment type="caution">
    <text evidence="12">The sequence shown here is derived from an EMBL/GenBank/DDBJ whole genome shotgun (WGS) entry which is preliminary data.</text>
</comment>
<evidence type="ECO:0000256" key="9">
    <source>
        <dbReference type="ARBA" id="ARBA00023207"/>
    </source>
</evidence>
<evidence type="ECO:0000313" key="12">
    <source>
        <dbReference type="EMBL" id="GFS17182.1"/>
    </source>
</evidence>
<comment type="subcellular location">
    <subcellularLocation>
        <location evidence="1">Cell membrane</location>
        <topology evidence="1">Lipid-anchor</topology>
        <topology evidence="1">GPI-anchor</topology>
    </subcellularLocation>
</comment>
<organism evidence="12 13">
    <name type="scientific">Elysia marginata</name>
    <dbReference type="NCBI Taxonomy" id="1093978"/>
    <lineage>
        <taxon>Eukaryota</taxon>
        <taxon>Metazoa</taxon>
        <taxon>Spiralia</taxon>
        <taxon>Lophotrochozoa</taxon>
        <taxon>Mollusca</taxon>
        <taxon>Gastropoda</taxon>
        <taxon>Heterobranchia</taxon>
        <taxon>Euthyneura</taxon>
        <taxon>Panpulmonata</taxon>
        <taxon>Sacoglossa</taxon>
        <taxon>Placobranchoidea</taxon>
        <taxon>Plakobranchidae</taxon>
        <taxon>Elysia</taxon>
    </lineage>
</organism>
<keyword evidence="9" id="KW-0357">Heparan sulfate</keyword>
<dbReference type="GO" id="GO:0005576">
    <property type="term" value="C:extracellular region"/>
    <property type="evidence" value="ECO:0007669"/>
    <property type="project" value="TreeGrafter"/>
</dbReference>
<dbReference type="Proteomes" id="UP000762676">
    <property type="component" value="Unassembled WGS sequence"/>
</dbReference>
<dbReference type="InterPro" id="IPR001863">
    <property type="entry name" value="Glypican"/>
</dbReference>
<dbReference type="GO" id="GO:0045202">
    <property type="term" value="C:synapse"/>
    <property type="evidence" value="ECO:0007669"/>
    <property type="project" value="TreeGrafter"/>
</dbReference>
<dbReference type="PANTHER" id="PTHR10822:SF30">
    <property type="entry name" value="DALLY-LIKE, ISOFORM A"/>
    <property type="match status" value="1"/>
</dbReference>
<evidence type="ECO:0000256" key="1">
    <source>
        <dbReference type="ARBA" id="ARBA00004609"/>
    </source>
</evidence>
<dbReference type="GO" id="GO:0009986">
    <property type="term" value="C:cell surface"/>
    <property type="evidence" value="ECO:0007669"/>
    <property type="project" value="TreeGrafter"/>
</dbReference>
<dbReference type="Pfam" id="PF01153">
    <property type="entry name" value="Glypican"/>
    <property type="match status" value="1"/>
</dbReference>
<evidence type="ECO:0000256" key="3">
    <source>
        <dbReference type="ARBA" id="ARBA00022475"/>
    </source>
</evidence>
<dbReference type="PANTHER" id="PTHR10822">
    <property type="entry name" value="GLYPICAN"/>
    <property type="match status" value="1"/>
</dbReference>
<dbReference type="GO" id="GO:1905475">
    <property type="term" value="P:regulation of protein localization to membrane"/>
    <property type="evidence" value="ECO:0007669"/>
    <property type="project" value="TreeGrafter"/>
</dbReference>
<evidence type="ECO:0000256" key="8">
    <source>
        <dbReference type="ARBA" id="ARBA00023180"/>
    </source>
</evidence>
<evidence type="ECO:0000313" key="13">
    <source>
        <dbReference type="Proteomes" id="UP000762676"/>
    </source>
</evidence>
<dbReference type="GO" id="GO:0098552">
    <property type="term" value="C:side of membrane"/>
    <property type="evidence" value="ECO:0007669"/>
    <property type="project" value="UniProtKB-KW"/>
</dbReference>
<name>A0AAV4J6Q8_9GAST</name>
<keyword evidence="5" id="KW-0732">Signal</keyword>
<dbReference type="GO" id="GO:0016477">
    <property type="term" value="P:cell migration"/>
    <property type="evidence" value="ECO:0007669"/>
    <property type="project" value="TreeGrafter"/>
</dbReference>
<evidence type="ECO:0000256" key="2">
    <source>
        <dbReference type="ARBA" id="ARBA00010260"/>
    </source>
</evidence>
<sequence>MVVWFTSKALFQSSKGPSPSVRQHCTTDIDVIYTLFTERASEEARDREKFFKELINKAEQGLDEMFLETYGVLYRQNDKIFEDLFKELRLYYNGKDTDLILVMRRFFHQLLVKMFQLINSLEMTEGPYMDCLSRTMEELKPFGDVPNKLSTHVNRAFIAARTFVQGLDVGRDVIANIKEVGAFCLL</sequence>
<accession>A0AAV4J6Q8</accession>
<protein>
    <submittedName>
        <fullName evidence="12">Glypican-6</fullName>
    </submittedName>
</protein>
<dbReference type="GO" id="GO:0005886">
    <property type="term" value="C:plasma membrane"/>
    <property type="evidence" value="ECO:0007669"/>
    <property type="project" value="UniProtKB-SubCell"/>
</dbReference>
<reference evidence="12 13" key="1">
    <citation type="journal article" date="2021" name="Elife">
        <title>Chloroplast acquisition without the gene transfer in kleptoplastic sea slugs, Plakobranchus ocellatus.</title>
        <authorList>
            <person name="Maeda T."/>
            <person name="Takahashi S."/>
            <person name="Yoshida T."/>
            <person name="Shimamura S."/>
            <person name="Takaki Y."/>
            <person name="Nagai Y."/>
            <person name="Toyoda A."/>
            <person name="Suzuki Y."/>
            <person name="Arimoto A."/>
            <person name="Ishii H."/>
            <person name="Satoh N."/>
            <person name="Nishiyama T."/>
            <person name="Hasebe M."/>
            <person name="Maruyama T."/>
            <person name="Minagawa J."/>
            <person name="Obokata J."/>
            <person name="Shigenobu S."/>
        </authorList>
    </citation>
    <scope>NUCLEOTIDE SEQUENCE [LARGE SCALE GENOMIC DNA]</scope>
</reference>
<keyword evidence="6" id="KW-0654">Proteoglycan</keyword>
<proteinExistence type="inferred from homology"/>
<dbReference type="EMBL" id="BMAT01009969">
    <property type="protein sequence ID" value="GFS17182.1"/>
    <property type="molecule type" value="Genomic_DNA"/>
</dbReference>
<keyword evidence="7" id="KW-0472">Membrane</keyword>
<keyword evidence="10" id="KW-0449">Lipoprotein</keyword>
<keyword evidence="8" id="KW-0325">Glycoprotein</keyword>
<keyword evidence="4" id="KW-0336">GPI-anchor</keyword>
<keyword evidence="13" id="KW-1185">Reference proteome</keyword>
<gene>
    <name evidence="12" type="ORF">ElyMa_004975000</name>
</gene>
<keyword evidence="3" id="KW-1003">Cell membrane</keyword>
<comment type="similarity">
    <text evidence="2 11">Belongs to the glypican family.</text>
</comment>
<evidence type="ECO:0000256" key="11">
    <source>
        <dbReference type="RuleBase" id="RU003518"/>
    </source>
</evidence>
<evidence type="ECO:0000256" key="10">
    <source>
        <dbReference type="ARBA" id="ARBA00023288"/>
    </source>
</evidence>
<dbReference type="AlphaFoldDB" id="A0AAV4J6Q8"/>
<evidence type="ECO:0000256" key="4">
    <source>
        <dbReference type="ARBA" id="ARBA00022622"/>
    </source>
</evidence>